<dbReference type="SMART" id="SM00530">
    <property type="entry name" value="HTH_XRE"/>
    <property type="match status" value="1"/>
</dbReference>
<organism evidence="2 3">
    <name type="scientific">Pseudoalteromonas piratica</name>
    <dbReference type="NCBI Taxonomy" id="1348114"/>
    <lineage>
        <taxon>Bacteria</taxon>
        <taxon>Pseudomonadati</taxon>
        <taxon>Pseudomonadota</taxon>
        <taxon>Gammaproteobacteria</taxon>
        <taxon>Alteromonadales</taxon>
        <taxon>Pseudoalteromonadaceae</taxon>
        <taxon>Pseudoalteromonas</taxon>
    </lineage>
</organism>
<evidence type="ECO:0000313" key="2">
    <source>
        <dbReference type="EMBL" id="AIY66817.1"/>
    </source>
</evidence>
<dbReference type="HOGENOM" id="CLU_066192_31_8_6"/>
<gene>
    <name evidence="2" type="ORF">OM33_17055</name>
</gene>
<dbReference type="SUPFAM" id="SSF47413">
    <property type="entry name" value="lambda repressor-like DNA-binding domains"/>
    <property type="match status" value="1"/>
</dbReference>
<dbReference type="GO" id="GO:0003677">
    <property type="term" value="F:DNA binding"/>
    <property type="evidence" value="ECO:0007669"/>
    <property type="project" value="InterPro"/>
</dbReference>
<reference evidence="2 3" key="1">
    <citation type="submission" date="2014-11" db="EMBL/GenBank/DDBJ databases">
        <title>Complete Genome Sequence of Pseudoalteromonas sp. Strain OCN003 Isolated from Kaneohe Bay, Oahu, Hawaii.</title>
        <authorList>
            <person name="Beurmann S."/>
            <person name="Videau P."/>
            <person name="Ushijima B."/>
            <person name="Smith A.M."/>
            <person name="Aeby G.S."/>
            <person name="Callahan S.M."/>
            <person name="Belcaid M."/>
        </authorList>
    </citation>
    <scope>NUCLEOTIDE SEQUENCE [LARGE SCALE GENOMIC DNA]</scope>
    <source>
        <strain evidence="2 3">OCN003</strain>
    </source>
</reference>
<dbReference type="eggNOG" id="COG3655">
    <property type="taxonomic scope" value="Bacteria"/>
</dbReference>
<dbReference type="InterPro" id="IPR010982">
    <property type="entry name" value="Lambda_DNA-bd_dom_sf"/>
</dbReference>
<protein>
    <submittedName>
        <fullName evidence="2">XRE family transcriptional regulator</fullName>
    </submittedName>
</protein>
<name>A0A0A7ELH8_9GAMM</name>
<dbReference type="PANTHER" id="PTHR37301:SF1">
    <property type="entry name" value="DNA-BINDING PROTEIN"/>
    <property type="match status" value="1"/>
</dbReference>
<dbReference type="CDD" id="cd00093">
    <property type="entry name" value="HTH_XRE"/>
    <property type="match status" value="1"/>
</dbReference>
<dbReference type="Pfam" id="PF13443">
    <property type="entry name" value="HTH_26"/>
    <property type="match status" value="1"/>
</dbReference>
<accession>A0A0A7ELH8</accession>
<dbReference type="OrthoDB" id="9805309at2"/>
<dbReference type="PROSITE" id="PS50943">
    <property type="entry name" value="HTH_CROC1"/>
    <property type="match status" value="1"/>
</dbReference>
<evidence type="ECO:0000313" key="3">
    <source>
        <dbReference type="Proteomes" id="UP000030341"/>
    </source>
</evidence>
<dbReference type="InterPro" id="IPR001387">
    <property type="entry name" value="Cro/C1-type_HTH"/>
</dbReference>
<proteinExistence type="predicted"/>
<evidence type="ECO:0000259" key="1">
    <source>
        <dbReference type="PROSITE" id="PS50943"/>
    </source>
</evidence>
<sequence>MTIRINLDIELAKNKMSLKQLSSDIGISMTNLSLLKNGKVKAIRFSTLEAICHALNCQPGDILQYESTEPDNMSD</sequence>
<keyword evidence="3" id="KW-1185">Reference proteome</keyword>
<dbReference type="PANTHER" id="PTHR37301">
    <property type="entry name" value="DNA-BINDING PROTEIN-RELATED"/>
    <property type="match status" value="1"/>
</dbReference>
<feature type="domain" description="HTH cro/C1-type" evidence="1">
    <location>
        <begin position="13"/>
        <end position="62"/>
    </location>
</feature>
<dbReference type="Gene3D" id="1.10.260.40">
    <property type="entry name" value="lambda repressor-like DNA-binding domains"/>
    <property type="match status" value="1"/>
</dbReference>
<dbReference type="Proteomes" id="UP000030341">
    <property type="component" value="Chromosome 2"/>
</dbReference>
<dbReference type="AlphaFoldDB" id="A0A0A7ELH8"/>
<dbReference type="KEGG" id="pseo:OM33_17055"/>
<dbReference type="EMBL" id="CP009889">
    <property type="protein sequence ID" value="AIY66817.1"/>
    <property type="molecule type" value="Genomic_DNA"/>
</dbReference>
<dbReference type="RefSeq" id="WP_040135351.1">
    <property type="nucleotide sequence ID" value="NZ_CP009889.1"/>
</dbReference>